<feature type="region of interest" description="Disordered" evidence="1">
    <location>
        <begin position="1"/>
        <end position="33"/>
    </location>
</feature>
<dbReference type="Proteomes" id="UP000429211">
    <property type="component" value="Unassembled WGS sequence"/>
</dbReference>
<evidence type="ECO:0000313" key="3">
    <source>
        <dbReference type="Proteomes" id="UP000429211"/>
    </source>
</evidence>
<dbReference type="AlphaFoldDB" id="A0A7J5TLT6"/>
<sequence>MVDDELEEDADDEADEEDEAFESEPLPQAETPRHMIMVQAAAAAFRKVVLRMGSTIPANLDFPRFRGLYMGRL</sequence>
<protein>
    <submittedName>
        <fullName evidence="2">Uncharacterized protein</fullName>
    </submittedName>
</protein>
<evidence type="ECO:0000256" key="1">
    <source>
        <dbReference type="SAM" id="MobiDB-lite"/>
    </source>
</evidence>
<evidence type="ECO:0000313" key="2">
    <source>
        <dbReference type="EMBL" id="KAB7462610.1"/>
    </source>
</evidence>
<accession>A0A7J5TLT6</accession>
<organism evidence="2 3">
    <name type="scientific">Bifidobacterium dentium</name>
    <dbReference type="NCBI Taxonomy" id="1689"/>
    <lineage>
        <taxon>Bacteria</taxon>
        <taxon>Bacillati</taxon>
        <taxon>Actinomycetota</taxon>
        <taxon>Actinomycetes</taxon>
        <taxon>Bifidobacteriales</taxon>
        <taxon>Bifidobacteriaceae</taxon>
        <taxon>Bifidobacterium</taxon>
    </lineage>
</organism>
<comment type="caution">
    <text evidence="2">The sequence shown here is derived from an EMBL/GenBank/DDBJ whole genome shotgun (WGS) entry which is preliminary data.</text>
</comment>
<name>A0A7J5TLT6_9BIFI</name>
<proteinExistence type="predicted"/>
<feature type="compositionally biased region" description="Acidic residues" evidence="1">
    <location>
        <begin position="1"/>
        <end position="22"/>
    </location>
</feature>
<dbReference type="EMBL" id="WDPD01000001">
    <property type="protein sequence ID" value="KAB7462610.1"/>
    <property type="molecule type" value="Genomic_DNA"/>
</dbReference>
<gene>
    <name evidence="2" type="ORF">GBB04_02230</name>
</gene>
<reference evidence="2 3" key="1">
    <citation type="journal article" date="2019" name="Nat. Med.">
        <title>A library of human gut bacterial isolates paired with longitudinal multiomics data enables mechanistic microbiome research.</title>
        <authorList>
            <person name="Poyet M."/>
            <person name="Groussin M."/>
            <person name="Gibbons S.M."/>
            <person name="Avila-Pacheco J."/>
            <person name="Jiang X."/>
            <person name="Kearney S.M."/>
            <person name="Perrotta A.R."/>
            <person name="Berdy B."/>
            <person name="Zhao S."/>
            <person name="Lieberman T.D."/>
            <person name="Swanson P.K."/>
            <person name="Smith M."/>
            <person name="Roesemann S."/>
            <person name="Alexander J.E."/>
            <person name="Rich S.A."/>
            <person name="Livny J."/>
            <person name="Vlamakis H."/>
            <person name="Clish C."/>
            <person name="Bullock K."/>
            <person name="Deik A."/>
            <person name="Scott J."/>
            <person name="Pierce K.A."/>
            <person name="Xavier R.J."/>
            <person name="Alm E.J."/>
        </authorList>
    </citation>
    <scope>NUCLEOTIDE SEQUENCE [LARGE SCALE GENOMIC DNA]</scope>
    <source>
        <strain evidence="2 3">BIOML-A2</strain>
    </source>
</reference>